<dbReference type="GO" id="GO:0045037">
    <property type="term" value="P:protein import into chloroplast stroma"/>
    <property type="evidence" value="ECO:0007669"/>
    <property type="project" value="TreeGrafter"/>
</dbReference>
<organism evidence="2 3">
    <name type="scientific">Panicum virgatum</name>
    <name type="common">Blackwell switchgrass</name>
    <dbReference type="NCBI Taxonomy" id="38727"/>
    <lineage>
        <taxon>Eukaryota</taxon>
        <taxon>Viridiplantae</taxon>
        <taxon>Streptophyta</taxon>
        <taxon>Embryophyta</taxon>
        <taxon>Tracheophyta</taxon>
        <taxon>Spermatophyta</taxon>
        <taxon>Magnoliopsida</taxon>
        <taxon>Liliopsida</taxon>
        <taxon>Poales</taxon>
        <taxon>Poaceae</taxon>
        <taxon>PACMAD clade</taxon>
        <taxon>Panicoideae</taxon>
        <taxon>Panicodae</taxon>
        <taxon>Paniceae</taxon>
        <taxon>Panicinae</taxon>
        <taxon>Panicum</taxon>
        <taxon>Panicum sect. Hiantes</taxon>
    </lineage>
</organism>
<gene>
    <name evidence="2" type="ORF">PVAP13_9KG151500</name>
</gene>
<dbReference type="PANTHER" id="PTHR34935">
    <property type="entry name" value="PROTEIN TIC110, CHLOROPLASTIC"/>
    <property type="match status" value="1"/>
</dbReference>
<reference evidence="2" key="1">
    <citation type="submission" date="2020-05" db="EMBL/GenBank/DDBJ databases">
        <title>WGS assembly of Panicum virgatum.</title>
        <authorList>
            <person name="Lovell J.T."/>
            <person name="Jenkins J."/>
            <person name="Shu S."/>
            <person name="Juenger T.E."/>
            <person name="Schmutz J."/>
        </authorList>
    </citation>
    <scope>NUCLEOTIDE SEQUENCE</scope>
    <source>
        <strain evidence="2">AP13</strain>
    </source>
</reference>
<comment type="caution">
    <text evidence="2">The sequence shown here is derived from an EMBL/GenBank/DDBJ whole genome shotgun (WGS) entry which is preliminary data.</text>
</comment>
<evidence type="ECO:0000313" key="2">
    <source>
        <dbReference type="EMBL" id="KAG2548212.1"/>
    </source>
</evidence>
<keyword evidence="3" id="KW-1185">Reference proteome</keyword>
<evidence type="ECO:0000313" key="3">
    <source>
        <dbReference type="Proteomes" id="UP000823388"/>
    </source>
</evidence>
<feature type="region of interest" description="Disordered" evidence="1">
    <location>
        <begin position="498"/>
        <end position="518"/>
    </location>
</feature>
<dbReference type="PANTHER" id="PTHR34935:SF3">
    <property type="entry name" value="PROTEIN TIC110, CHLOROPLASTIC"/>
    <property type="match status" value="1"/>
</dbReference>
<dbReference type="EMBL" id="CM029053">
    <property type="protein sequence ID" value="KAG2548212.1"/>
    <property type="molecule type" value="Genomic_DNA"/>
</dbReference>
<evidence type="ECO:0000256" key="1">
    <source>
        <dbReference type="SAM" id="MobiDB-lite"/>
    </source>
</evidence>
<proteinExistence type="predicted"/>
<sequence length="858" mass="95866">MESGQVEAIAKKYGVSTQDAAFKAELCDLYARYVYSVLPPGDEDLKGSEVQAIIKFKRALGLDDVDAANMHMEIGRRIYRERLETSDRDADMEQRRAFQKLIYVSNLVFGDQSAFLLPWKRLFGVTDSQIDIAMRENAKSLYLSQLKSIGRGLDIGTLIDVRRAQLAYKLSDEIATEMFREHAKKLVEENVSSALDILKSRIPDSLSQAVEEVNIVIKFNSLLTTLSKHPQADRFARGLGPISLGGEYDHDRRADDLKILYKAYATEVLSDGIVDDEKLAPLNELRNIFGLGKREAEGILSDVKSNIYRRTLAKAFNTELASVPSKAAYLQILCEKLQFDPELASKMHEEIYRQKLQQFVADGELSKEEVEALMAFQVRLCIPQETVDAAHTEICGQLFEKVVKEAIASVDGYDADRREAVKKAAQSLNLKKEAVMAIFSKASHSNGQVRKLFLSYIQRAKEAGNRIETAKELKKLISFNTVVVSELLADIKGELSPTAETEASSVTSESEGEDDEYEWESLETIRKTRPDKELKEKLRKSVQKEITLKDDIPLRDRTELYETYLMFCITGETTNVSFGTAISTKKDDSEFLMLKQLGDILGLTRKEAQAVHIKFTEKAFVQQAEVILADGKLTEAKADQLAKIQKQFGLPTENAQKIIKGITTTKLSSAIEASVARGQIGIQQVRGLKEANFQLDSLISEPLRESIYRKTVEEIFSSGTGDFDEEEVYVKVPADLIISAEKAKSIVQDIAKVRLENSLVQAIALLRQKKRDNVVSSLNDLLACDAAVPASQPLSWPTPGELDDLYAIYLKSIPKPEKLSRLQYLLGISNEKANKIRDAASEGTLPIAAAEEKEELTF</sequence>
<protein>
    <recommendedName>
        <fullName evidence="4">Protein TIC110, chloroplastic</fullName>
    </recommendedName>
</protein>
<dbReference type="InterPro" id="IPR031610">
    <property type="entry name" value="TIC110"/>
</dbReference>
<dbReference type="AlphaFoldDB" id="A0A8T0NJA7"/>
<name>A0A8T0NJA7_PANVG</name>
<accession>A0A8T0NJA7</accession>
<dbReference type="GO" id="GO:0061927">
    <property type="term" value="C:TOC-TIC supercomplex I"/>
    <property type="evidence" value="ECO:0007669"/>
    <property type="project" value="TreeGrafter"/>
</dbReference>
<evidence type="ECO:0008006" key="4">
    <source>
        <dbReference type="Google" id="ProtNLM"/>
    </source>
</evidence>
<dbReference type="Proteomes" id="UP000823388">
    <property type="component" value="Chromosome 9K"/>
</dbReference>
<dbReference type="Pfam" id="PF16940">
    <property type="entry name" value="Tic110"/>
    <property type="match status" value="1"/>
</dbReference>
<feature type="compositionally biased region" description="Low complexity" evidence="1">
    <location>
        <begin position="498"/>
        <end position="509"/>
    </location>
</feature>